<feature type="region of interest" description="Disordered" evidence="2">
    <location>
        <begin position="120"/>
        <end position="194"/>
    </location>
</feature>
<dbReference type="PANTHER" id="PTHR13507">
    <property type="entry name" value="PRKR-INTERACTING PROTEIN 1"/>
    <property type="match status" value="1"/>
</dbReference>
<reference evidence="4" key="2">
    <citation type="submission" date="2014-05" db="EMBL/GenBank/DDBJ databases">
        <authorList>
            <person name="Aslett M.A."/>
            <person name="De Silva N."/>
        </authorList>
    </citation>
    <scope>NUCLEOTIDE SEQUENCE</scope>
    <source>
        <strain evidence="4">17X</strain>
    </source>
</reference>
<dbReference type="AlphaFoldDB" id="A0A077Y347"/>
<feature type="coiled-coil region" evidence="1">
    <location>
        <begin position="56"/>
        <end position="83"/>
    </location>
</feature>
<proteinExistence type="predicted"/>
<feature type="compositionally biased region" description="Low complexity" evidence="2">
    <location>
        <begin position="127"/>
        <end position="138"/>
    </location>
</feature>
<reference evidence="5 6" key="1">
    <citation type="journal article" date="2014" name="BMC Biol.">
        <title>A comprehensive evaluation of rodent malaria parasite genomes and gene expression.</title>
        <authorList>
            <person name="Otto T.D."/>
            <person name="Bohme U."/>
            <person name="Jackson A.P."/>
            <person name="Hunt M."/>
            <person name="Franke-Fayard B."/>
            <person name="Hoeijmakers W.A."/>
            <person name="Religa A.A."/>
            <person name="Robertson L."/>
            <person name="Sanders M."/>
            <person name="Ogun S.A."/>
            <person name="Cunningham D."/>
            <person name="Erhart A."/>
            <person name="Billker O."/>
            <person name="Khan S.M."/>
            <person name="Stunnenberg H.G."/>
            <person name="Langhorne J."/>
            <person name="Holder A.A."/>
            <person name="Waters A.P."/>
            <person name="Newbold C.I."/>
            <person name="Pain A."/>
            <person name="Berriman M."/>
            <person name="Janse C.J."/>
        </authorList>
    </citation>
    <scope>NUCLEOTIDE SEQUENCE [LARGE SCALE GENOMIC DNA]</scope>
    <source>
        <strain evidence="4 5">17X</strain>
        <strain evidence="3 6">YM</strain>
    </source>
</reference>
<dbReference type="VEuPathDB" id="PlasmoDB:Py17XNL_000704270"/>
<evidence type="ECO:0000313" key="6">
    <source>
        <dbReference type="Proteomes" id="UP000072904"/>
    </source>
</evidence>
<sequence length="211" mass="24833">MDLKTLDDEIMLSDGRVIKIPVNKIDEINKDEKKKVQIEKVPNVWGSSAGAGSDYFDLYRKQRNQENERLELIEKKWKEYTENQIFQQKRNEKIEYMEKKRLKKGNKRLIKKQKIKELRNQKKINKLENTNPLTTPNDNNKESSTDKIKHTESDKDSITDSVHTKEGKGKGDQSFQNEKTEKCNASEDENNLNTQLINTNNFLILKEDELF</sequence>
<dbReference type="GO" id="GO:0005730">
    <property type="term" value="C:nucleolus"/>
    <property type="evidence" value="ECO:0007669"/>
    <property type="project" value="TreeGrafter"/>
</dbReference>
<organism evidence="3 6">
    <name type="scientific">Plasmodium yoelii</name>
    <dbReference type="NCBI Taxonomy" id="5861"/>
    <lineage>
        <taxon>Eukaryota</taxon>
        <taxon>Sar</taxon>
        <taxon>Alveolata</taxon>
        <taxon>Apicomplexa</taxon>
        <taxon>Aconoidasida</taxon>
        <taxon>Haemosporida</taxon>
        <taxon>Plasmodiidae</taxon>
        <taxon>Plasmodium</taxon>
        <taxon>Plasmodium (Vinckeia)</taxon>
    </lineage>
</organism>
<dbReference type="GO" id="GO:0019901">
    <property type="term" value="F:protein kinase binding"/>
    <property type="evidence" value="ECO:0007669"/>
    <property type="project" value="TreeGrafter"/>
</dbReference>
<dbReference type="Pfam" id="PF06658">
    <property type="entry name" value="DUF1168"/>
    <property type="match status" value="1"/>
</dbReference>
<reference evidence="3" key="3">
    <citation type="submission" date="2014-05" db="EMBL/GenBank/DDBJ databases">
        <authorList>
            <person name="Aslett A.Martin."/>
            <person name="De Silva Nishadi"/>
        </authorList>
    </citation>
    <scope>NUCLEOTIDE SEQUENCE</scope>
    <source>
        <strain evidence="3">YM</strain>
    </source>
</reference>
<evidence type="ECO:0000313" key="4">
    <source>
        <dbReference type="EMBL" id="VTZ76546.1"/>
    </source>
</evidence>
<dbReference type="EMBL" id="LK934635">
    <property type="protein sequence ID" value="CDU17304.1"/>
    <property type="molecule type" value="Genomic_DNA"/>
</dbReference>
<dbReference type="EMBL" id="LM993661">
    <property type="protein sequence ID" value="VTZ76546.1"/>
    <property type="molecule type" value="Genomic_DNA"/>
</dbReference>
<dbReference type="OrthoDB" id="10067079at2759"/>
<dbReference type="Proteomes" id="UP000072904">
    <property type="component" value="Chromosome 7"/>
</dbReference>
<gene>
    <name evidence="4" type="ORF">PY17X_0718400</name>
    <name evidence="3" type="ORF">PYYM_0718300</name>
</gene>
<dbReference type="GeneID" id="34859740"/>
<evidence type="ECO:0000256" key="2">
    <source>
        <dbReference type="SAM" id="MobiDB-lite"/>
    </source>
</evidence>
<feature type="compositionally biased region" description="Basic and acidic residues" evidence="2">
    <location>
        <begin position="139"/>
        <end position="171"/>
    </location>
</feature>
<evidence type="ECO:0000256" key="1">
    <source>
        <dbReference type="SAM" id="Coils"/>
    </source>
</evidence>
<dbReference type="GO" id="GO:0003725">
    <property type="term" value="F:double-stranded RNA binding"/>
    <property type="evidence" value="ECO:0007669"/>
    <property type="project" value="InterPro"/>
</dbReference>
<dbReference type="GO" id="GO:0004860">
    <property type="term" value="F:protein kinase inhibitor activity"/>
    <property type="evidence" value="ECO:0007669"/>
    <property type="project" value="TreeGrafter"/>
</dbReference>
<dbReference type="RefSeq" id="XP_022811832.1">
    <property type="nucleotide sequence ID" value="XM_022955569.1"/>
</dbReference>
<reference evidence="4" key="4">
    <citation type="submission" date="2019-05" db="EMBL/GenBank/DDBJ databases">
        <authorList>
            <consortium name="Pathogen Informatics"/>
        </authorList>
    </citation>
    <scope>NUCLEOTIDE SEQUENCE</scope>
    <source>
        <strain evidence="4">17X</strain>
    </source>
</reference>
<dbReference type="Proteomes" id="UP000072874">
    <property type="component" value="Chromosome 7"/>
</dbReference>
<protein>
    <submittedName>
        <fullName evidence="3">Uncharacterized protein</fullName>
    </submittedName>
</protein>
<evidence type="ECO:0000313" key="3">
    <source>
        <dbReference type="EMBL" id="CDU17304.1"/>
    </source>
</evidence>
<dbReference type="InterPro" id="IPR009548">
    <property type="entry name" value="Prkrip1"/>
</dbReference>
<keyword evidence="1" id="KW-0175">Coiled coil</keyword>
<dbReference type="PANTHER" id="PTHR13507:SF0">
    <property type="entry name" value="PRKR-INTERACTING PROTEIN 1"/>
    <property type="match status" value="1"/>
</dbReference>
<name>A0A077Y347_PLAYE</name>
<dbReference type="VEuPathDB" id="PlasmoDB:PY17X_0718400"/>
<accession>A0A077Y347</accession>
<dbReference type="OMA" id="NERTEEC"/>
<evidence type="ECO:0000313" key="5">
    <source>
        <dbReference type="Proteomes" id="UP000072874"/>
    </source>
</evidence>
<dbReference type="VEuPathDB" id="PlasmoDB:PYYM_0718300"/>
<dbReference type="KEGG" id="pyo:PY17X_0718400"/>